<keyword evidence="8 9" id="KW-0687">Ribonucleoprotein</keyword>
<keyword evidence="7 9" id="KW-0733">Signal recognition particle</keyword>
<dbReference type="InterPro" id="IPR013699">
    <property type="entry name" value="Signal_recog_part_SRP72_RNA-bd"/>
</dbReference>
<feature type="compositionally biased region" description="Basic residues" evidence="10">
    <location>
        <begin position="592"/>
        <end position="601"/>
    </location>
</feature>
<dbReference type="FunFam" id="1.25.40.10:FF:000512">
    <property type="entry name" value="Signal recognition particle subunit SRP72"/>
    <property type="match status" value="1"/>
</dbReference>
<organism evidence="12 13">
    <name type="scientific">Lasallia pustulata</name>
    <dbReference type="NCBI Taxonomy" id="136370"/>
    <lineage>
        <taxon>Eukaryota</taxon>
        <taxon>Fungi</taxon>
        <taxon>Dikarya</taxon>
        <taxon>Ascomycota</taxon>
        <taxon>Pezizomycotina</taxon>
        <taxon>Lecanoromycetes</taxon>
        <taxon>OSLEUM clade</taxon>
        <taxon>Umbilicariomycetidae</taxon>
        <taxon>Umbilicariales</taxon>
        <taxon>Umbilicariaceae</taxon>
        <taxon>Lasallia</taxon>
    </lineage>
</organism>
<dbReference type="PANTHER" id="PTHR14094">
    <property type="entry name" value="SIGNAL RECOGNITION PARTICLE 72"/>
    <property type="match status" value="1"/>
</dbReference>
<evidence type="ECO:0000256" key="5">
    <source>
        <dbReference type="ARBA" id="ARBA00022490"/>
    </source>
</evidence>
<dbReference type="PIRSF" id="PIRSF038922">
    <property type="entry name" value="SRP72"/>
    <property type="match status" value="1"/>
</dbReference>
<protein>
    <recommendedName>
        <fullName evidence="4 9">Signal recognition particle subunit SRP72</fullName>
    </recommendedName>
</protein>
<evidence type="ECO:0000256" key="8">
    <source>
        <dbReference type="ARBA" id="ARBA00023274"/>
    </source>
</evidence>
<dbReference type="SUPFAM" id="SSF48452">
    <property type="entry name" value="TPR-like"/>
    <property type="match status" value="1"/>
</dbReference>
<feature type="region of interest" description="Disordered" evidence="10">
    <location>
        <begin position="545"/>
        <end position="649"/>
    </location>
</feature>
<dbReference type="Pfam" id="PF17004">
    <property type="entry name" value="SRP_TPR_like"/>
    <property type="match status" value="1"/>
</dbReference>
<keyword evidence="13" id="KW-1185">Reference proteome</keyword>
<proteinExistence type="inferred from homology"/>
<keyword evidence="5 9" id="KW-0963">Cytoplasm</keyword>
<evidence type="ECO:0000313" key="13">
    <source>
        <dbReference type="Proteomes" id="UP000192927"/>
    </source>
</evidence>
<dbReference type="GO" id="GO:0006614">
    <property type="term" value="P:SRP-dependent cotranslational protein targeting to membrane"/>
    <property type="evidence" value="ECO:0007669"/>
    <property type="project" value="UniProtKB-UniRule"/>
</dbReference>
<evidence type="ECO:0000256" key="10">
    <source>
        <dbReference type="SAM" id="MobiDB-lite"/>
    </source>
</evidence>
<evidence type="ECO:0000256" key="9">
    <source>
        <dbReference type="PIRNR" id="PIRNR038922"/>
    </source>
</evidence>
<name>A0A1W5D3G0_9LECA</name>
<comment type="subcellular location">
    <subcellularLocation>
        <location evidence="2 9">Cytoplasm</location>
    </subcellularLocation>
    <subcellularLocation>
        <location evidence="1">Endoplasmic reticulum</location>
    </subcellularLocation>
</comment>
<dbReference type="Pfam" id="PF08492">
    <property type="entry name" value="SRP72"/>
    <property type="match status" value="1"/>
</dbReference>
<feature type="compositionally biased region" description="Basic and acidic residues" evidence="10">
    <location>
        <begin position="568"/>
        <end position="591"/>
    </location>
</feature>
<dbReference type="InterPro" id="IPR011990">
    <property type="entry name" value="TPR-like_helical_dom_sf"/>
</dbReference>
<dbReference type="Gene3D" id="1.25.40.10">
    <property type="entry name" value="Tetratricopeptide repeat domain"/>
    <property type="match status" value="1"/>
</dbReference>
<dbReference type="InterPro" id="IPR031545">
    <property type="entry name" value="SRP72_TPR-like"/>
</dbReference>
<comment type="function">
    <text evidence="9">Component of the signal recognition particle (SRP) complex, a ribonucleoprotein complex that mediates the cotranslational targeting of secretory and membrane proteins to the endoplasmic reticulum (ER).</text>
</comment>
<dbReference type="GO" id="GO:0043022">
    <property type="term" value="F:ribosome binding"/>
    <property type="evidence" value="ECO:0007669"/>
    <property type="project" value="TreeGrafter"/>
</dbReference>
<evidence type="ECO:0000313" key="12">
    <source>
        <dbReference type="EMBL" id="SLM37626.1"/>
    </source>
</evidence>
<dbReference type="GO" id="GO:0005786">
    <property type="term" value="C:signal recognition particle, endoplasmic reticulum targeting"/>
    <property type="evidence" value="ECO:0007669"/>
    <property type="project" value="UniProtKB-UniRule"/>
</dbReference>
<feature type="domain" description="Signal recognition particle SRP72 subunit RNA-binding" evidence="11">
    <location>
        <begin position="547"/>
        <end position="594"/>
    </location>
</feature>
<evidence type="ECO:0000256" key="4">
    <source>
        <dbReference type="ARBA" id="ARBA00018350"/>
    </source>
</evidence>
<dbReference type="Proteomes" id="UP000192927">
    <property type="component" value="Unassembled WGS sequence"/>
</dbReference>
<evidence type="ECO:0000256" key="1">
    <source>
        <dbReference type="ARBA" id="ARBA00004240"/>
    </source>
</evidence>
<feature type="compositionally biased region" description="Basic and acidic residues" evidence="10">
    <location>
        <begin position="550"/>
        <end position="559"/>
    </location>
</feature>
<dbReference type="GO" id="GO:0008312">
    <property type="term" value="F:7S RNA binding"/>
    <property type="evidence" value="ECO:0007669"/>
    <property type="project" value="InterPro"/>
</dbReference>
<comment type="similarity">
    <text evidence="3 9">Belongs to the SRP72 family.</text>
</comment>
<dbReference type="AlphaFoldDB" id="A0A1W5D3G0"/>
<evidence type="ECO:0000256" key="6">
    <source>
        <dbReference type="ARBA" id="ARBA00022824"/>
    </source>
</evidence>
<evidence type="ECO:0000256" key="3">
    <source>
        <dbReference type="ARBA" id="ARBA00007676"/>
    </source>
</evidence>
<accession>A0A1W5D3G0</accession>
<keyword evidence="6" id="KW-0256">Endoplasmic reticulum</keyword>
<reference evidence="13" key="1">
    <citation type="submission" date="2017-03" db="EMBL/GenBank/DDBJ databases">
        <authorList>
            <person name="Sharma R."/>
            <person name="Thines M."/>
        </authorList>
    </citation>
    <scope>NUCLEOTIDE SEQUENCE [LARGE SCALE GENOMIC DNA]</scope>
</reference>
<dbReference type="InterPro" id="IPR026270">
    <property type="entry name" value="SRP72"/>
</dbReference>
<dbReference type="EMBL" id="FWEW01001785">
    <property type="protein sequence ID" value="SLM37626.1"/>
    <property type="molecule type" value="Genomic_DNA"/>
</dbReference>
<evidence type="ECO:0000259" key="11">
    <source>
        <dbReference type="Pfam" id="PF08492"/>
    </source>
</evidence>
<sequence length="649" mass="70915">MAATALSTILKRTTLDDHEEVLKACNTALKQSKGDLDALHVKAVALLKLDRYEDALRVLEEGGDKLKESGLLERAYALYKVGDLEAAKIFAKSVGGSRGARHVEAQATYRLEEFVQTAELYKQLSTSQAAFENEENDLRINSGATDAQLEWTKQGHLVQKKKPGREDLEAFETAYNAACGSIARGELGQGEVLLKRAKDLCSSLEELSEQEKNAELLPIGVQQLYVLCRLGKVNQAEKLASEIAIQDIPDLSTQQIAKNNKLTSSTQPSNPYLSHRFFHSSPTLLKSDKFFAFQTDIMRRNSLTLDLLESKFTGVANSTSKALSDEHLPATTARINGLSVLNAAAHAQNQLGKHGLKEILPLLEKRPTDLGLIMTIVQLYILTNNHGSAITVMESLLKRLDDSNEPNDQDVRFAPGLVAVVVSLYTVQGRKSHIRSELARAASYWRRKPKPQTRLLRAAGLALLESPNEEDLKTAAEIFDTLRKQDTNDGFAIAGYIASHATYSPSQVEPEVERLTPVSRLTADIDVAALEAAGIPQIVTAATTTASRKRGLDGKDKPAIKRVRKSKLPKDLDPSKPPDPERWLPLRDRSNYRPKGKKGKQKGAAMTQGGVSDKGSESLNTAASDGVIKPASSGVVSSSKTKNKKKAKK</sequence>
<evidence type="ECO:0000256" key="7">
    <source>
        <dbReference type="ARBA" id="ARBA00023135"/>
    </source>
</evidence>
<dbReference type="PANTHER" id="PTHR14094:SF9">
    <property type="entry name" value="SIGNAL RECOGNITION PARTICLE SUBUNIT SRP72"/>
    <property type="match status" value="1"/>
</dbReference>
<dbReference type="GO" id="GO:0005783">
    <property type="term" value="C:endoplasmic reticulum"/>
    <property type="evidence" value="ECO:0007669"/>
    <property type="project" value="UniProtKB-SubCell"/>
</dbReference>
<feature type="compositionally biased region" description="Low complexity" evidence="10">
    <location>
        <begin position="629"/>
        <end position="640"/>
    </location>
</feature>
<evidence type="ECO:0000256" key="2">
    <source>
        <dbReference type="ARBA" id="ARBA00004496"/>
    </source>
</evidence>